<dbReference type="InterPro" id="IPR029903">
    <property type="entry name" value="RmlD-like-bd"/>
</dbReference>
<dbReference type="OrthoDB" id="751203at2"/>
<dbReference type="InterPro" id="IPR051783">
    <property type="entry name" value="NAD(P)-dependent_oxidoreduct"/>
</dbReference>
<dbReference type="CDD" id="cd05266">
    <property type="entry name" value="SDR_a4"/>
    <property type="match status" value="1"/>
</dbReference>
<organism evidence="2 3">
    <name type="scientific">Ferrimonas marina</name>
    <dbReference type="NCBI Taxonomy" id="299255"/>
    <lineage>
        <taxon>Bacteria</taxon>
        <taxon>Pseudomonadati</taxon>
        <taxon>Pseudomonadota</taxon>
        <taxon>Gammaproteobacteria</taxon>
        <taxon>Alteromonadales</taxon>
        <taxon>Ferrimonadaceae</taxon>
        <taxon>Ferrimonas</taxon>
    </lineage>
</organism>
<dbReference type="InterPro" id="IPR036291">
    <property type="entry name" value="NAD(P)-bd_dom_sf"/>
</dbReference>
<dbReference type="GO" id="GO:0005737">
    <property type="term" value="C:cytoplasm"/>
    <property type="evidence" value="ECO:0007669"/>
    <property type="project" value="TreeGrafter"/>
</dbReference>
<dbReference type="Proteomes" id="UP000184268">
    <property type="component" value="Unassembled WGS sequence"/>
</dbReference>
<keyword evidence="3" id="KW-1185">Reference proteome</keyword>
<dbReference type="EMBL" id="FQXG01000008">
    <property type="protein sequence ID" value="SHI16068.1"/>
    <property type="molecule type" value="Genomic_DNA"/>
</dbReference>
<dbReference type="PANTHER" id="PTHR48079:SF6">
    <property type="entry name" value="NAD(P)-BINDING DOMAIN-CONTAINING PROTEIN-RELATED"/>
    <property type="match status" value="1"/>
</dbReference>
<dbReference type="GO" id="GO:0004029">
    <property type="term" value="F:aldehyde dehydrogenase (NAD+) activity"/>
    <property type="evidence" value="ECO:0007669"/>
    <property type="project" value="TreeGrafter"/>
</dbReference>
<evidence type="ECO:0000313" key="2">
    <source>
        <dbReference type="EMBL" id="SHI16068.1"/>
    </source>
</evidence>
<accession>A0A1M5YW30</accession>
<dbReference type="Gene3D" id="3.40.50.720">
    <property type="entry name" value="NAD(P)-binding Rossmann-like Domain"/>
    <property type="match status" value="1"/>
</dbReference>
<reference evidence="2 3" key="1">
    <citation type="submission" date="2016-11" db="EMBL/GenBank/DDBJ databases">
        <authorList>
            <person name="Jaros S."/>
            <person name="Januszkiewicz K."/>
            <person name="Wedrychowicz H."/>
        </authorList>
    </citation>
    <scope>NUCLEOTIDE SEQUENCE [LARGE SCALE GENOMIC DNA]</scope>
    <source>
        <strain evidence="2 3">DSM 16917</strain>
    </source>
</reference>
<name>A0A1M5YW30_9GAMM</name>
<dbReference type="PANTHER" id="PTHR48079">
    <property type="entry name" value="PROTEIN YEEZ"/>
    <property type="match status" value="1"/>
</dbReference>
<dbReference type="RefSeq" id="WP_067664810.1">
    <property type="nucleotide sequence ID" value="NZ_FQXG01000008.1"/>
</dbReference>
<dbReference type="STRING" id="299255.SAMN02745129_4522"/>
<protein>
    <submittedName>
        <fullName evidence="2">Nucleoside-diphosphate-sugar epimerase</fullName>
    </submittedName>
</protein>
<proteinExistence type="predicted"/>
<gene>
    <name evidence="2" type="ORF">SAMN02745129_4522</name>
</gene>
<dbReference type="Pfam" id="PF04321">
    <property type="entry name" value="RmlD_sub_bind"/>
    <property type="match status" value="1"/>
</dbReference>
<evidence type="ECO:0000313" key="3">
    <source>
        <dbReference type="Proteomes" id="UP000184268"/>
    </source>
</evidence>
<dbReference type="AlphaFoldDB" id="A0A1M5YW30"/>
<evidence type="ECO:0000259" key="1">
    <source>
        <dbReference type="Pfam" id="PF04321"/>
    </source>
</evidence>
<feature type="domain" description="RmlD-like substrate binding" evidence="1">
    <location>
        <begin position="9"/>
        <end position="187"/>
    </location>
</feature>
<dbReference type="SUPFAM" id="SSF51735">
    <property type="entry name" value="NAD(P)-binding Rossmann-fold domains"/>
    <property type="match status" value="1"/>
</dbReference>
<sequence>MAQLTIVGCGWLGMSLAQHLQAQGWQVSGSSRNPETLAELSSLGIANSALSLDTQVECADPEALFNGETLLINVPPGRQSQDNSYADRIALLSELAYQHGVRQAVFVSATSVYPDDAACSLMDESAPLAQGPRGQAMWQAEQAVKARFERVIILRAAGLVGGERHPGRFLAGRQGLAGAQSPVNLVHRDDVIGAIQCVLERGCWGEVFNLSAPNHPTREAFYPAAARALGLAEPSFGDEATEGKRVDGGKLVRQLGFQYRYPDPFLMPPMGQD</sequence>